<dbReference type="Pfam" id="PF00989">
    <property type="entry name" value="PAS"/>
    <property type="match status" value="1"/>
</dbReference>
<dbReference type="InterPro" id="IPR004827">
    <property type="entry name" value="bZIP"/>
</dbReference>
<sequence length="94" mass="10572">LKRAANRKSASASRARKKTFVEEMSIENDRMRRNAQILALLPDLIVALCRRGTVSYVSGACEAFLQKRSEEMRGMSMFDLVTPECHGALSLLLR</sequence>
<gene>
    <name evidence="2" type="ORF">JKP88DRAFT_154181</name>
</gene>
<dbReference type="OrthoDB" id="49155at2759"/>
<feature type="non-terminal residue" evidence="2">
    <location>
        <position position="94"/>
    </location>
</feature>
<reference evidence="2" key="1">
    <citation type="submission" date="2021-02" db="EMBL/GenBank/DDBJ databases">
        <title>First Annotated Genome of the Yellow-green Alga Tribonema minus.</title>
        <authorList>
            <person name="Mahan K.M."/>
        </authorList>
    </citation>
    <scope>NUCLEOTIDE SEQUENCE</scope>
    <source>
        <strain evidence="2">UTEX B ZZ1240</strain>
    </source>
</reference>
<dbReference type="InterPro" id="IPR000014">
    <property type="entry name" value="PAS"/>
</dbReference>
<keyword evidence="3" id="KW-1185">Reference proteome</keyword>
<dbReference type="PROSITE" id="PS00036">
    <property type="entry name" value="BZIP_BASIC"/>
    <property type="match status" value="1"/>
</dbReference>
<dbReference type="InterPro" id="IPR013767">
    <property type="entry name" value="PAS_fold"/>
</dbReference>
<dbReference type="AlphaFoldDB" id="A0A835Z9B4"/>
<evidence type="ECO:0000259" key="1">
    <source>
        <dbReference type="PROSITE" id="PS00036"/>
    </source>
</evidence>
<evidence type="ECO:0000313" key="2">
    <source>
        <dbReference type="EMBL" id="KAG5189591.1"/>
    </source>
</evidence>
<accession>A0A835Z9B4</accession>
<dbReference type="Gene3D" id="3.30.450.20">
    <property type="entry name" value="PAS domain"/>
    <property type="match status" value="1"/>
</dbReference>
<feature type="non-terminal residue" evidence="2">
    <location>
        <position position="1"/>
    </location>
</feature>
<evidence type="ECO:0000313" key="3">
    <source>
        <dbReference type="Proteomes" id="UP000664859"/>
    </source>
</evidence>
<dbReference type="CDD" id="cd00130">
    <property type="entry name" value="PAS"/>
    <property type="match status" value="1"/>
</dbReference>
<feature type="domain" description="BZIP" evidence="1">
    <location>
        <begin position="2"/>
        <end position="16"/>
    </location>
</feature>
<dbReference type="EMBL" id="JAFCMP010000047">
    <property type="protein sequence ID" value="KAG5189591.1"/>
    <property type="molecule type" value="Genomic_DNA"/>
</dbReference>
<proteinExistence type="predicted"/>
<name>A0A835Z9B4_9STRA</name>
<protein>
    <recommendedName>
        <fullName evidence="1">BZIP domain-containing protein</fullName>
    </recommendedName>
</protein>
<dbReference type="InterPro" id="IPR035965">
    <property type="entry name" value="PAS-like_dom_sf"/>
</dbReference>
<dbReference type="GO" id="GO:0003700">
    <property type="term" value="F:DNA-binding transcription factor activity"/>
    <property type="evidence" value="ECO:0007669"/>
    <property type="project" value="InterPro"/>
</dbReference>
<comment type="caution">
    <text evidence="2">The sequence shown here is derived from an EMBL/GenBank/DDBJ whole genome shotgun (WGS) entry which is preliminary data.</text>
</comment>
<dbReference type="Proteomes" id="UP000664859">
    <property type="component" value="Unassembled WGS sequence"/>
</dbReference>
<dbReference type="SUPFAM" id="SSF55785">
    <property type="entry name" value="PYP-like sensor domain (PAS domain)"/>
    <property type="match status" value="1"/>
</dbReference>
<organism evidence="2 3">
    <name type="scientific">Tribonema minus</name>
    <dbReference type="NCBI Taxonomy" id="303371"/>
    <lineage>
        <taxon>Eukaryota</taxon>
        <taxon>Sar</taxon>
        <taxon>Stramenopiles</taxon>
        <taxon>Ochrophyta</taxon>
        <taxon>PX clade</taxon>
        <taxon>Xanthophyceae</taxon>
        <taxon>Tribonematales</taxon>
        <taxon>Tribonemataceae</taxon>
        <taxon>Tribonema</taxon>
    </lineage>
</organism>